<dbReference type="EMBL" id="LKMD01000099">
    <property type="protein sequence ID" value="PIB03226.1"/>
    <property type="molecule type" value="Genomic_DNA"/>
</dbReference>
<gene>
    <name evidence="2" type="ORF">CB0940_11989</name>
    <name evidence="3" type="ORF">RHO25_009016</name>
</gene>
<sequence length="346" mass="39961">MESLKEQDVEAELTARRARLQRLELEVAEERAAIALLEQTQTRTLPNLLDTLPQELRDEIWGYCVAPGKVFLSKNRIACDVRFDDFDEYEKPHWQLLAVSKVIRHEAAKVMFEQNQFIWPHMISGFGMLIKGIPSRLLSTPNDIDLNVFAQRYLRSVSMTFDLRSHNRNNPLMDVAYMRVDASKYIAPWSGLDINVRRSSAHDHLRVVAYGEVQNLLDAVLDCKALTSLELDFTNCYCPMGCCRTMYSVMDMFIDGKWPWPAYVRVLGSKNQRERSAVVESIGCLPGRPGQTTVVFEKFVVGREMQDPFYGVSPFWSHLTEEDLNVELGRQEMKVERVWEPDEDEE</sequence>
<keyword evidence="5" id="KW-1185">Reference proteome</keyword>
<keyword evidence="1" id="KW-0175">Coiled coil</keyword>
<dbReference type="Proteomes" id="UP000230605">
    <property type="component" value="Chromosome 10"/>
</dbReference>
<evidence type="ECO:0000313" key="2">
    <source>
        <dbReference type="EMBL" id="PIB03226.1"/>
    </source>
</evidence>
<reference evidence="3 5" key="2">
    <citation type="submission" date="2023-09" db="EMBL/GenBank/DDBJ databases">
        <title>Complete-Gapless Cercospora beticola genome.</title>
        <authorList>
            <person name="Wyatt N.A."/>
            <person name="Spanner R.E."/>
            <person name="Bolton M.D."/>
        </authorList>
    </citation>
    <scope>NUCLEOTIDE SEQUENCE [LARGE SCALE GENOMIC DNA]</scope>
    <source>
        <strain evidence="3">Cb09-40</strain>
    </source>
</reference>
<dbReference type="Proteomes" id="UP001302367">
    <property type="component" value="Chromosome 5"/>
</dbReference>
<dbReference type="AlphaFoldDB" id="A0A2G5IEE9"/>
<evidence type="ECO:0000313" key="3">
    <source>
        <dbReference type="EMBL" id="WPB04370.1"/>
    </source>
</evidence>
<accession>A0A2G5IEE9</accession>
<reference evidence="2 4" key="1">
    <citation type="submission" date="2015-10" db="EMBL/GenBank/DDBJ databases">
        <title>The cercosporin biosynthetic gene cluster was horizontally transferred to several fungal lineages and shown to be expanded in Cercospora beticola based on microsynteny with recipient genomes.</title>
        <authorList>
            <person name="De Jonge R."/>
            <person name="Ebert M.K."/>
            <person name="Suttle J.C."/>
            <person name="Jurick Ii W.M."/>
            <person name="Secor G.A."/>
            <person name="Thomma B.P."/>
            <person name="Van De Peer Y."/>
            <person name="Bolton M.D."/>
        </authorList>
    </citation>
    <scope>NUCLEOTIDE SEQUENCE [LARGE SCALE GENOMIC DNA]</scope>
    <source>
        <strain evidence="2 4">09-40</strain>
    </source>
</reference>
<proteinExistence type="predicted"/>
<evidence type="ECO:0000313" key="5">
    <source>
        <dbReference type="Proteomes" id="UP001302367"/>
    </source>
</evidence>
<evidence type="ECO:0000313" key="4">
    <source>
        <dbReference type="Proteomes" id="UP000230605"/>
    </source>
</evidence>
<organism evidence="2 4">
    <name type="scientific">Cercospora beticola</name>
    <name type="common">Sugarbeet leaf spot fungus</name>
    <dbReference type="NCBI Taxonomy" id="122368"/>
    <lineage>
        <taxon>Eukaryota</taxon>
        <taxon>Fungi</taxon>
        <taxon>Dikarya</taxon>
        <taxon>Ascomycota</taxon>
        <taxon>Pezizomycotina</taxon>
        <taxon>Dothideomycetes</taxon>
        <taxon>Dothideomycetidae</taxon>
        <taxon>Mycosphaerellales</taxon>
        <taxon>Mycosphaerellaceae</taxon>
        <taxon>Cercospora</taxon>
    </lineage>
</organism>
<name>A0A2G5IEE9_CERBT</name>
<protein>
    <recommendedName>
        <fullName evidence="6">F-box domain-containing protein</fullName>
    </recommendedName>
</protein>
<dbReference type="OrthoDB" id="3643661at2759"/>
<dbReference type="EMBL" id="CP134188">
    <property type="protein sequence ID" value="WPB04370.1"/>
    <property type="molecule type" value="Genomic_DNA"/>
</dbReference>
<evidence type="ECO:0000256" key="1">
    <source>
        <dbReference type="SAM" id="Coils"/>
    </source>
</evidence>
<feature type="coiled-coil region" evidence="1">
    <location>
        <begin position="1"/>
        <end position="40"/>
    </location>
</feature>
<evidence type="ECO:0008006" key="6">
    <source>
        <dbReference type="Google" id="ProtNLM"/>
    </source>
</evidence>